<reference evidence="1" key="1">
    <citation type="journal article" date="2020" name="Stud. Mycol.">
        <title>101 Dothideomycetes genomes: a test case for predicting lifestyles and emergence of pathogens.</title>
        <authorList>
            <person name="Haridas S."/>
            <person name="Albert R."/>
            <person name="Binder M."/>
            <person name="Bloem J."/>
            <person name="Labutti K."/>
            <person name="Salamov A."/>
            <person name="Andreopoulos B."/>
            <person name="Baker S."/>
            <person name="Barry K."/>
            <person name="Bills G."/>
            <person name="Bluhm B."/>
            <person name="Cannon C."/>
            <person name="Castanera R."/>
            <person name="Culley D."/>
            <person name="Daum C."/>
            <person name="Ezra D."/>
            <person name="Gonzalez J."/>
            <person name="Henrissat B."/>
            <person name="Kuo A."/>
            <person name="Liang C."/>
            <person name="Lipzen A."/>
            <person name="Lutzoni F."/>
            <person name="Magnuson J."/>
            <person name="Mondo S."/>
            <person name="Nolan M."/>
            <person name="Ohm R."/>
            <person name="Pangilinan J."/>
            <person name="Park H.-J."/>
            <person name="Ramirez L."/>
            <person name="Alfaro M."/>
            <person name="Sun H."/>
            <person name="Tritt A."/>
            <person name="Yoshinaga Y."/>
            <person name="Zwiers L.-H."/>
            <person name="Turgeon B."/>
            <person name="Goodwin S."/>
            <person name="Spatafora J."/>
            <person name="Crous P."/>
            <person name="Grigoriev I."/>
        </authorList>
    </citation>
    <scope>NUCLEOTIDE SEQUENCE</scope>
    <source>
        <strain evidence="1">CBS 121167</strain>
    </source>
</reference>
<dbReference type="EMBL" id="ML995490">
    <property type="protein sequence ID" value="KAF2140406.1"/>
    <property type="molecule type" value="Genomic_DNA"/>
</dbReference>
<proteinExistence type="predicted"/>
<gene>
    <name evidence="1" type="ORF">K452DRAFT_55384</name>
</gene>
<dbReference type="GeneID" id="54304346"/>
<keyword evidence="2" id="KW-1185">Reference proteome</keyword>
<sequence length="79" mass="8332">MRDEAKLREHIGAVLAGDRNRAAELPFSASVVIAPEGPRRLLSPGIFPTADDPVAALGTAADLPISNQAQCCCCQSLMR</sequence>
<dbReference type="AlphaFoldDB" id="A0A6A6B8X2"/>
<accession>A0A6A6B8X2</accession>
<evidence type="ECO:0000313" key="1">
    <source>
        <dbReference type="EMBL" id="KAF2140406.1"/>
    </source>
</evidence>
<organism evidence="1 2">
    <name type="scientific">Aplosporella prunicola CBS 121167</name>
    <dbReference type="NCBI Taxonomy" id="1176127"/>
    <lineage>
        <taxon>Eukaryota</taxon>
        <taxon>Fungi</taxon>
        <taxon>Dikarya</taxon>
        <taxon>Ascomycota</taxon>
        <taxon>Pezizomycotina</taxon>
        <taxon>Dothideomycetes</taxon>
        <taxon>Dothideomycetes incertae sedis</taxon>
        <taxon>Botryosphaeriales</taxon>
        <taxon>Aplosporellaceae</taxon>
        <taxon>Aplosporella</taxon>
    </lineage>
</organism>
<evidence type="ECO:0000313" key="2">
    <source>
        <dbReference type="Proteomes" id="UP000799438"/>
    </source>
</evidence>
<dbReference type="RefSeq" id="XP_033396119.1">
    <property type="nucleotide sequence ID" value="XM_033546839.1"/>
</dbReference>
<protein>
    <submittedName>
        <fullName evidence="1">Uncharacterized protein</fullName>
    </submittedName>
</protein>
<name>A0A6A6B8X2_9PEZI</name>
<dbReference type="Proteomes" id="UP000799438">
    <property type="component" value="Unassembled WGS sequence"/>
</dbReference>